<keyword evidence="1" id="KW-0812">Transmembrane</keyword>
<keyword evidence="1" id="KW-0472">Membrane</keyword>
<evidence type="ECO:0000313" key="2">
    <source>
        <dbReference type="EMBL" id="BBA30150.1"/>
    </source>
</evidence>
<dbReference type="AlphaFoldDB" id="A0A250KKF1"/>
<feature type="transmembrane region" description="Helical" evidence="1">
    <location>
        <begin position="178"/>
        <end position="199"/>
    </location>
</feature>
<name>A0A250KKF1_9BACT</name>
<keyword evidence="1" id="KW-1133">Transmembrane helix</keyword>
<dbReference type="EMBL" id="AP018050">
    <property type="protein sequence ID" value="BBA30150.1"/>
    <property type="molecule type" value="Genomic_DNA"/>
</dbReference>
<dbReference type="OrthoDB" id="1261310at2"/>
<gene>
    <name evidence="2" type="ORF">PMEL_200678</name>
</gene>
<organism evidence="2 3">
    <name type="scientific">Prevotella melaninogenica</name>
    <dbReference type="NCBI Taxonomy" id="28132"/>
    <lineage>
        <taxon>Bacteria</taxon>
        <taxon>Pseudomonadati</taxon>
        <taxon>Bacteroidota</taxon>
        <taxon>Bacteroidia</taxon>
        <taxon>Bacteroidales</taxon>
        <taxon>Prevotellaceae</taxon>
        <taxon>Prevotella</taxon>
    </lineage>
</organism>
<proteinExistence type="predicted"/>
<feature type="transmembrane region" description="Helical" evidence="1">
    <location>
        <begin position="45"/>
        <end position="70"/>
    </location>
</feature>
<reference evidence="2 3" key="1">
    <citation type="submission" date="2017-05" db="EMBL/GenBank/DDBJ databases">
        <title>whole genome sequence of Prevotella melaninogenica GAI 07411.</title>
        <authorList>
            <person name="Kondo Y."/>
            <person name="Hoshino T."/>
        </authorList>
    </citation>
    <scope>NUCLEOTIDE SEQUENCE [LARGE SCALE GENOMIC DNA]</scope>
    <source>
        <strain evidence="2 3">GAI 07411</strain>
    </source>
</reference>
<evidence type="ECO:0000256" key="1">
    <source>
        <dbReference type="SAM" id="Phobius"/>
    </source>
</evidence>
<protein>
    <submittedName>
        <fullName evidence="2">Uncharacterized protein</fullName>
    </submittedName>
</protein>
<accession>A0A250KKF1</accession>
<evidence type="ECO:0000313" key="3">
    <source>
        <dbReference type="Proteomes" id="UP000267517"/>
    </source>
</evidence>
<dbReference type="Proteomes" id="UP000267517">
    <property type="component" value="Chromosome II"/>
</dbReference>
<feature type="transmembrane region" description="Helical" evidence="1">
    <location>
        <begin position="6"/>
        <end position="33"/>
    </location>
</feature>
<sequence>MGMLFVLIFWAIALIILSLILGLITLPFSYFLCKKQRKRKMVLSFLTPGIFIGIYAASSFVCMIIIAIILGSDIGIGDSWSMPLKNGYELTSVDTPEYANINRRNDLLKENLIDGITHIQVVGDSVIGKGADGNYFIFNLQNGDKEDNLSYQNLTIKMKSRPITLVNNNTYYWEQRKVPYIIAGIFCLLITILAVKTLWRIGLIY</sequence>